<proteinExistence type="predicted"/>
<comment type="subcellular location">
    <subcellularLocation>
        <location evidence="1">Cell membrane</location>
        <topology evidence="1">Multi-pass membrane protein</topology>
    </subcellularLocation>
</comment>
<dbReference type="Proteomes" id="UP000324497">
    <property type="component" value="Chromosome"/>
</dbReference>
<dbReference type="GeneID" id="78522004"/>
<name>A0A3Q8CBF5_9LACO</name>
<dbReference type="SUPFAM" id="SSF103473">
    <property type="entry name" value="MFS general substrate transporter"/>
    <property type="match status" value="1"/>
</dbReference>
<evidence type="ECO:0000256" key="1">
    <source>
        <dbReference type="ARBA" id="ARBA00004651"/>
    </source>
</evidence>
<keyword evidence="10" id="KW-1185">Reference proteome</keyword>
<dbReference type="PROSITE" id="PS50850">
    <property type="entry name" value="MFS"/>
    <property type="match status" value="1"/>
</dbReference>
<feature type="transmembrane region" description="Helical" evidence="7">
    <location>
        <begin position="207"/>
        <end position="228"/>
    </location>
</feature>
<feature type="transmembrane region" description="Helical" evidence="7">
    <location>
        <begin position="75"/>
        <end position="94"/>
    </location>
</feature>
<dbReference type="CDD" id="cd17324">
    <property type="entry name" value="MFS_NepI_like"/>
    <property type="match status" value="1"/>
</dbReference>
<dbReference type="AlphaFoldDB" id="A0A3Q8CBF5"/>
<feature type="transmembrane region" description="Helical" evidence="7">
    <location>
        <begin position="272"/>
        <end position="291"/>
    </location>
</feature>
<reference evidence="9 10" key="1">
    <citation type="submission" date="2016-11" db="EMBL/GenBank/DDBJ databases">
        <title>Interaction between Lactobacillus species and yeast in water kefir.</title>
        <authorList>
            <person name="Behr J."/>
            <person name="Xu D."/>
            <person name="Vogel R.F."/>
        </authorList>
    </citation>
    <scope>NUCLEOTIDE SEQUENCE [LARGE SCALE GENOMIC DNA]</scope>
    <source>
        <strain evidence="9 10">TMW 1.1827</strain>
    </source>
</reference>
<evidence type="ECO:0000256" key="6">
    <source>
        <dbReference type="ARBA" id="ARBA00023136"/>
    </source>
</evidence>
<organism evidence="9 10">
    <name type="scientific">Liquorilactobacillus nagelii</name>
    <dbReference type="NCBI Taxonomy" id="82688"/>
    <lineage>
        <taxon>Bacteria</taxon>
        <taxon>Bacillati</taxon>
        <taxon>Bacillota</taxon>
        <taxon>Bacilli</taxon>
        <taxon>Lactobacillales</taxon>
        <taxon>Lactobacillaceae</taxon>
        <taxon>Liquorilactobacillus</taxon>
    </lineage>
</organism>
<feature type="transmembrane region" description="Helical" evidence="7">
    <location>
        <begin position="331"/>
        <end position="356"/>
    </location>
</feature>
<evidence type="ECO:0000256" key="3">
    <source>
        <dbReference type="ARBA" id="ARBA00022475"/>
    </source>
</evidence>
<feature type="domain" description="Major facilitator superfamily (MFS) profile" evidence="8">
    <location>
        <begin position="9"/>
        <end position="387"/>
    </location>
</feature>
<dbReference type="Pfam" id="PF07690">
    <property type="entry name" value="MFS_1"/>
    <property type="match status" value="1"/>
</dbReference>
<feature type="transmembrane region" description="Helical" evidence="7">
    <location>
        <begin position="240"/>
        <end position="260"/>
    </location>
</feature>
<evidence type="ECO:0000256" key="2">
    <source>
        <dbReference type="ARBA" id="ARBA00022448"/>
    </source>
</evidence>
<dbReference type="EMBL" id="CP018180">
    <property type="protein sequence ID" value="AUJ31708.1"/>
    <property type="molecule type" value="Genomic_DNA"/>
</dbReference>
<dbReference type="InterPro" id="IPR020846">
    <property type="entry name" value="MFS_dom"/>
</dbReference>
<keyword evidence="4 7" id="KW-0812">Transmembrane</keyword>
<feature type="transmembrane region" description="Helical" evidence="7">
    <location>
        <begin position="362"/>
        <end position="383"/>
    </location>
</feature>
<keyword evidence="3" id="KW-1003">Cell membrane</keyword>
<gene>
    <name evidence="9" type="ORF">BSQ50_03530</name>
</gene>
<dbReference type="KEGG" id="lng:BSQ50_03530"/>
<feature type="transmembrane region" description="Helical" evidence="7">
    <location>
        <begin position="163"/>
        <end position="183"/>
    </location>
</feature>
<evidence type="ECO:0000313" key="9">
    <source>
        <dbReference type="EMBL" id="AUJ31708.1"/>
    </source>
</evidence>
<evidence type="ECO:0000256" key="4">
    <source>
        <dbReference type="ARBA" id="ARBA00022692"/>
    </source>
</evidence>
<evidence type="ECO:0000313" key="10">
    <source>
        <dbReference type="Proteomes" id="UP000324497"/>
    </source>
</evidence>
<dbReference type="PANTHER" id="PTHR43124:SF3">
    <property type="entry name" value="CHLORAMPHENICOL EFFLUX PUMP RV0191"/>
    <property type="match status" value="1"/>
</dbReference>
<dbReference type="InterPro" id="IPR050189">
    <property type="entry name" value="MFS_Efflux_Transporters"/>
</dbReference>
<feature type="transmembrane region" description="Helical" evidence="7">
    <location>
        <begin position="297"/>
        <end position="319"/>
    </location>
</feature>
<evidence type="ECO:0000256" key="7">
    <source>
        <dbReference type="SAM" id="Phobius"/>
    </source>
</evidence>
<evidence type="ECO:0000256" key="5">
    <source>
        <dbReference type="ARBA" id="ARBA00022989"/>
    </source>
</evidence>
<dbReference type="RefSeq" id="WP_057885419.1">
    <property type="nucleotide sequence ID" value="NZ_CP018180.1"/>
</dbReference>
<accession>A0A3Q8CBF5</accession>
<dbReference type="InterPro" id="IPR011701">
    <property type="entry name" value="MFS"/>
</dbReference>
<keyword evidence="6 7" id="KW-0472">Membrane</keyword>
<protein>
    <submittedName>
        <fullName evidence="9">MFS transporter</fullName>
    </submittedName>
</protein>
<keyword evidence="5 7" id="KW-1133">Transmembrane helix</keyword>
<dbReference type="InterPro" id="IPR036259">
    <property type="entry name" value="MFS_trans_sf"/>
</dbReference>
<dbReference type="Gene3D" id="1.20.1250.20">
    <property type="entry name" value="MFS general substrate transporter like domains"/>
    <property type="match status" value="1"/>
</dbReference>
<feature type="transmembrane region" description="Helical" evidence="7">
    <location>
        <begin position="131"/>
        <end position="151"/>
    </location>
</feature>
<keyword evidence="2" id="KW-0813">Transport</keyword>
<dbReference type="PANTHER" id="PTHR43124">
    <property type="entry name" value="PURINE EFFLUX PUMP PBUE"/>
    <property type="match status" value="1"/>
</dbReference>
<feature type="transmembrane region" description="Helical" evidence="7">
    <location>
        <begin position="100"/>
        <end position="124"/>
    </location>
</feature>
<feature type="transmembrane region" description="Helical" evidence="7">
    <location>
        <begin position="12"/>
        <end position="35"/>
    </location>
</feature>
<evidence type="ECO:0000259" key="8">
    <source>
        <dbReference type="PROSITE" id="PS50850"/>
    </source>
</evidence>
<sequence>MNTHKLKLQCSILTGLAFLMGLSQFIIIGIINNLASSVQTSISQVGLLVTLFAIVYAVATPIINLLVGHVYLHKVLISFFGIFAFSNLLTAVTIDYNTLLVSRVLTALSSGPSISVAITFAAAIAPSEKRAWIVSWVFSGFSIASVFGVPLGTWISDNFNWRLTFWGIFILAVILTILAYFLLPHSLRQTGNASLDSQLKVLTDKRILWGILLPILNFGAIYMIYTYLKPLLIYKLGFSHSWMTIILFLYGLCGLISNQISGRIANHDWLKTLGKFILLQAVSLILLSVLIKINWLALTAILLMALTMAIQNSPVQLYYMNIAKEDYPQSLIIASSFNSIFSNVGVAIGSFAGGLVTDSLGLGFLGMFASLFSLASLGVIRVITRNNN</sequence>
<dbReference type="GO" id="GO:0005886">
    <property type="term" value="C:plasma membrane"/>
    <property type="evidence" value="ECO:0007669"/>
    <property type="project" value="UniProtKB-SubCell"/>
</dbReference>
<feature type="transmembrane region" description="Helical" evidence="7">
    <location>
        <begin position="47"/>
        <end position="68"/>
    </location>
</feature>
<dbReference type="GO" id="GO:0022857">
    <property type="term" value="F:transmembrane transporter activity"/>
    <property type="evidence" value="ECO:0007669"/>
    <property type="project" value="InterPro"/>
</dbReference>